<evidence type="ECO:0000259" key="8">
    <source>
        <dbReference type="PROSITE" id="PS51459"/>
    </source>
</evidence>
<evidence type="ECO:0000256" key="3">
    <source>
        <dbReference type="ARBA" id="ARBA00022741"/>
    </source>
</evidence>
<sequence>MSNFIMVEHKKSIRFFNDREVRAVWDDTHNKWWFSVLDIIAAINEQDDYQKTRNYWKYLKTKLKKENNELVSATNQLKLQAPDGKQRLTDMLDGEGVVLLAKAIPNVKAMGFLDWFTYSDNTIDGQSKKKAYQLFESGLLKTAEPGSIKCLQQIHAYLFGGLYDFAGQIRTKNISKGGFTFANCMHFPETLQTIERMPETTFDEIMDKYVEMKIRANEYHVNSFTNGRVQPNLCNVAHPFMEGNGRTTRIWLDLMLKRSLKWCVDRSQIDKNEYLSAMRESVSDSTHIKSVVQPALTTKIDDREMFMKGIDYSYYYEQNE</sequence>
<dbReference type="Pfam" id="PF02661">
    <property type="entry name" value="Fic"/>
    <property type="match status" value="1"/>
</dbReference>
<dbReference type="PANTHER" id="PTHR39560:SF1">
    <property type="entry name" value="PROTEIN ADENYLYLTRANSFERASE FIC-RELATED"/>
    <property type="match status" value="1"/>
</dbReference>
<evidence type="ECO:0000313" key="11">
    <source>
        <dbReference type="Proteomes" id="UP000004001"/>
    </source>
</evidence>
<dbReference type="InterPro" id="IPR003812">
    <property type="entry name" value="Fido"/>
</dbReference>
<dbReference type="Gene3D" id="1.10.3290.10">
    <property type="entry name" value="Fido-like domain"/>
    <property type="match status" value="1"/>
</dbReference>
<keyword evidence="11" id="KW-1185">Reference proteome</keyword>
<evidence type="ECO:0000256" key="7">
    <source>
        <dbReference type="ARBA" id="ARBA00048696"/>
    </source>
</evidence>
<gene>
    <name evidence="10" type="ORF">HMPREF9019_1751</name>
</gene>
<keyword evidence="3" id="KW-0547">Nucleotide-binding</keyword>
<dbReference type="RefSeq" id="WP_008123427.1">
    <property type="nucleotide sequence ID" value="NZ_ADEF01000024.1"/>
</dbReference>
<protein>
    <recommendedName>
        <fullName evidence="5">protein adenylyltransferase</fullName>
        <ecNumber evidence="5">2.7.7.108</ecNumber>
    </recommendedName>
</protein>
<evidence type="ECO:0000256" key="2">
    <source>
        <dbReference type="ARBA" id="ARBA00022695"/>
    </source>
</evidence>
<evidence type="ECO:0000256" key="5">
    <source>
        <dbReference type="ARBA" id="ARBA00034531"/>
    </source>
</evidence>
<evidence type="ECO:0000256" key="1">
    <source>
        <dbReference type="ARBA" id="ARBA00022679"/>
    </source>
</evidence>
<dbReference type="EMBL" id="ADEF01000024">
    <property type="protein sequence ID" value="EFA97805.1"/>
    <property type="molecule type" value="Genomic_DNA"/>
</dbReference>
<evidence type="ECO:0000256" key="4">
    <source>
        <dbReference type="ARBA" id="ARBA00022840"/>
    </source>
</evidence>
<dbReference type="Pfam" id="PF02498">
    <property type="entry name" value="Bro-N"/>
    <property type="match status" value="1"/>
</dbReference>
<comment type="catalytic activity">
    <reaction evidence="7">
        <text>L-tyrosyl-[protein] + ATP = O-(5'-adenylyl)-L-tyrosyl-[protein] + diphosphate</text>
        <dbReference type="Rhea" id="RHEA:54288"/>
        <dbReference type="Rhea" id="RHEA-COMP:10136"/>
        <dbReference type="Rhea" id="RHEA-COMP:13846"/>
        <dbReference type="ChEBI" id="CHEBI:30616"/>
        <dbReference type="ChEBI" id="CHEBI:33019"/>
        <dbReference type="ChEBI" id="CHEBI:46858"/>
        <dbReference type="ChEBI" id="CHEBI:83624"/>
        <dbReference type="EC" id="2.7.7.108"/>
    </reaction>
</comment>
<evidence type="ECO:0000259" key="9">
    <source>
        <dbReference type="PROSITE" id="PS51750"/>
    </source>
</evidence>
<dbReference type="GO" id="GO:0070733">
    <property type="term" value="F:AMPylase activity"/>
    <property type="evidence" value="ECO:0007669"/>
    <property type="project" value="UniProtKB-EC"/>
</dbReference>
<feature type="domain" description="Fido" evidence="8">
    <location>
        <begin position="146"/>
        <end position="302"/>
    </location>
</feature>
<name>D1VYP8_9BACT</name>
<dbReference type="SUPFAM" id="SSF140931">
    <property type="entry name" value="Fic-like"/>
    <property type="match status" value="1"/>
</dbReference>
<dbReference type="eggNOG" id="COG2184">
    <property type="taxonomic scope" value="Bacteria"/>
</dbReference>
<accession>D1VYP8</accession>
<comment type="catalytic activity">
    <reaction evidence="6">
        <text>L-threonyl-[protein] + ATP = 3-O-(5'-adenylyl)-L-threonyl-[protein] + diphosphate</text>
        <dbReference type="Rhea" id="RHEA:54292"/>
        <dbReference type="Rhea" id="RHEA-COMP:11060"/>
        <dbReference type="Rhea" id="RHEA-COMP:13847"/>
        <dbReference type="ChEBI" id="CHEBI:30013"/>
        <dbReference type="ChEBI" id="CHEBI:30616"/>
        <dbReference type="ChEBI" id="CHEBI:33019"/>
        <dbReference type="ChEBI" id="CHEBI:138113"/>
        <dbReference type="EC" id="2.7.7.108"/>
    </reaction>
</comment>
<dbReference type="InterPro" id="IPR003497">
    <property type="entry name" value="BRO_N_domain"/>
</dbReference>
<keyword evidence="4" id="KW-0067">ATP-binding</keyword>
<evidence type="ECO:0000313" key="10">
    <source>
        <dbReference type="EMBL" id="EFA97805.1"/>
    </source>
</evidence>
<dbReference type="PROSITE" id="PS51459">
    <property type="entry name" value="FIDO"/>
    <property type="match status" value="1"/>
</dbReference>
<keyword evidence="2" id="KW-0548">Nucleotidyltransferase</keyword>
<dbReference type="GO" id="GO:0051302">
    <property type="term" value="P:regulation of cell division"/>
    <property type="evidence" value="ECO:0007669"/>
    <property type="project" value="TreeGrafter"/>
</dbReference>
<organism evidence="10 11">
    <name type="scientific">Hoylesella timonensis CRIS 5C-B1</name>
    <dbReference type="NCBI Taxonomy" id="679189"/>
    <lineage>
        <taxon>Bacteria</taxon>
        <taxon>Pseudomonadati</taxon>
        <taxon>Bacteroidota</taxon>
        <taxon>Bacteroidia</taxon>
        <taxon>Bacteroidales</taxon>
        <taxon>Prevotellaceae</taxon>
        <taxon>Hoylesella</taxon>
    </lineage>
</organism>
<comment type="caution">
    <text evidence="10">The sequence shown here is derived from an EMBL/GenBank/DDBJ whole genome shotgun (WGS) entry which is preliminary data.</text>
</comment>
<reference evidence="10 11" key="1">
    <citation type="submission" date="2009-12" db="EMBL/GenBank/DDBJ databases">
        <title>Genome Sequence of Prevotella timonensis CRIS 5C-B1.</title>
        <authorList>
            <person name="Durkin A.S."/>
            <person name="Madupu R."/>
            <person name="Torralba M."/>
            <person name="Methe B."/>
            <person name="Sutton G."/>
            <person name="Strausberg R.L."/>
            <person name="Nelson K.E."/>
        </authorList>
    </citation>
    <scope>NUCLEOTIDE SEQUENCE [LARGE SCALE GENOMIC DNA]</scope>
    <source>
        <strain evidence="10 11">CRIS 5C-B1</strain>
    </source>
</reference>
<dbReference type="Proteomes" id="UP000004001">
    <property type="component" value="Unassembled WGS sequence"/>
</dbReference>
<dbReference type="PROSITE" id="PS51750">
    <property type="entry name" value="BRO_N"/>
    <property type="match status" value="1"/>
</dbReference>
<dbReference type="AlphaFoldDB" id="D1VYP8"/>
<proteinExistence type="predicted"/>
<dbReference type="PANTHER" id="PTHR39560">
    <property type="entry name" value="PROTEIN ADENYLYLTRANSFERASE FIC-RELATED"/>
    <property type="match status" value="1"/>
</dbReference>
<dbReference type="SMART" id="SM01040">
    <property type="entry name" value="Bro-N"/>
    <property type="match status" value="1"/>
</dbReference>
<feature type="domain" description="Bro-N" evidence="9">
    <location>
        <begin position="10"/>
        <end position="131"/>
    </location>
</feature>
<evidence type="ECO:0000256" key="6">
    <source>
        <dbReference type="ARBA" id="ARBA00047939"/>
    </source>
</evidence>
<dbReference type="EC" id="2.7.7.108" evidence="5"/>
<keyword evidence="1" id="KW-0808">Transferase</keyword>
<dbReference type="GO" id="GO:0005524">
    <property type="term" value="F:ATP binding"/>
    <property type="evidence" value="ECO:0007669"/>
    <property type="project" value="UniProtKB-KW"/>
</dbReference>
<dbReference type="InterPro" id="IPR036597">
    <property type="entry name" value="Fido-like_dom_sf"/>
</dbReference>